<accession>A0A0F9KVV7</accession>
<sequence>MRVKEEYSSTSENDTKKLVISNGAYAVCEMIEKLIDKLEHARLTG</sequence>
<gene>
    <name evidence="1" type="ORF">LCGC14_1586490</name>
</gene>
<reference evidence="1" key="1">
    <citation type="journal article" date="2015" name="Nature">
        <title>Complex archaea that bridge the gap between prokaryotes and eukaryotes.</title>
        <authorList>
            <person name="Spang A."/>
            <person name="Saw J.H."/>
            <person name="Jorgensen S.L."/>
            <person name="Zaremba-Niedzwiedzka K."/>
            <person name="Martijn J."/>
            <person name="Lind A.E."/>
            <person name="van Eijk R."/>
            <person name="Schleper C."/>
            <person name="Guy L."/>
            <person name="Ettema T.J."/>
        </authorList>
    </citation>
    <scope>NUCLEOTIDE SEQUENCE</scope>
</reference>
<comment type="caution">
    <text evidence="1">The sequence shown here is derived from an EMBL/GenBank/DDBJ whole genome shotgun (WGS) entry which is preliminary data.</text>
</comment>
<proteinExistence type="predicted"/>
<dbReference type="EMBL" id="LAZR01012547">
    <property type="protein sequence ID" value="KKM26268.1"/>
    <property type="molecule type" value="Genomic_DNA"/>
</dbReference>
<evidence type="ECO:0000313" key="1">
    <source>
        <dbReference type="EMBL" id="KKM26268.1"/>
    </source>
</evidence>
<name>A0A0F9KVV7_9ZZZZ</name>
<protein>
    <submittedName>
        <fullName evidence="1">Uncharacterized protein</fullName>
    </submittedName>
</protein>
<dbReference type="AlphaFoldDB" id="A0A0F9KVV7"/>
<organism evidence="1">
    <name type="scientific">marine sediment metagenome</name>
    <dbReference type="NCBI Taxonomy" id="412755"/>
    <lineage>
        <taxon>unclassified sequences</taxon>
        <taxon>metagenomes</taxon>
        <taxon>ecological metagenomes</taxon>
    </lineage>
</organism>